<name>A0A7W5A7R0_9ACTN</name>
<feature type="signal peptide" evidence="1">
    <location>
        <begin position="1"/>
        <end position="31"/>
    </location>
</feature>
<proteinExistence type="predicted"/>
<keyword evidence="3" id="KW-1185">Reference proteome</keyword>
<dbReference type="EMBL" id="JACHXG010000008">
    <property type="protein sequence ID" value="MBB3091020.1"/>
    <property type="molecule type" value="Genomic_DNA"/>
</dbReference>
<evidence type="ECO:0000313" key="2">
    <source>
        <dbReference type="EMBL" id="MBB3091020.1"/>
    </source>
</evidence>
<dbReference type="Proteomes" id="UP000577707">
    <property type="component" value="Unassembled WGS sequence"/>
</dbReference>
<organism evidence="2 3">
    <name type="scientific">Nocardioides albus</name>
    <dbReference type="NCBI Taxonomy" id="1841"/>
    <lineage>
        <taxon>Bacteria</taxon>
        <taxon>Bacillati</taxon>
        <taxon>Actinomycetota</taxon>
        <taxon>Actinomycetes</taxon>
        <taxon>Propionibacteriales</taxon>
        <taxon>Nocardioidaceae</taxon>
        <taxon>Nocardioides</taxon>
    </lineage>
</organism>
<evidence type="ECO:0000256" key="1">
    <source>
        <dbReference type="SAM" id="SignalP"/>
    </source>
</evidence>
<reference evidence="2 3" key="1">
    <citation type="submission" date="2020-08" db="EMBL/GenBank/DDBJ databases">
        <title>Genomic Encyclopedia of Type Strains, Phase III (KMG-III): the genomes of soil and plant-associated and newly described type strains.</title>
        <authorList>
            <person name="Whitman W."/>
        </authorList>
    </citation>
    <scope>NUCLEOTIDE SEQUENCE [LARGE SCALE GENOMIC DNA]</scope>
    <source>
        <strain evidence="2 3">CECT 3302</strain>
    </source>
</reference>
<protein>
    <recommendedName>
        <fullName evidence="4">Secreted protein</fullName>
    </recommendedName>
</protein>
<dbReference type="RefSeq" id="WP_183548607.1">
    <property type="nucleotide sequence ID" value="NZ_BMQT01000010.1"/>
</dbReference>
<sequence>MKNLISRALTGLAAGALAIATVATMSLPAHAADLYTPHGGPGVAATGNDIAFTDVFAEQTFSCEQFDLHGALISTGLSRPFGTTATTWDHLDYSGCTNPIFGETTLVQTGIWGFAITGPEAGTVSPATLTSVAFLLSSAGCSFNITGEVSGTFEDTTGVFTPSGSTLTIADDPAGFICPLLGFMKGDDISVSGTWTITGLTVTNP</sequence>
<evidence type="ECO:0000313" key="3">
    <source>
        <dbReference type="Proteomes" id="UP000577707"/>
    </source>
</evidence>
<comment type="caution">
    <text evidence="2">The sequence shown here is derived from an EMBL/GenBank/DDBJ whole genome shotgun (WGS) entry which is preliminary data.</text>
</comment>
<evidence type="ECO:0008006" key="4">
    <source>
        <dbReference type="Google" id="ProtNLM"/>
    </source>
</evidence>
<feature type="chain" id="PRO_5030624983" description="Secreted protein" evidence="1">
    <location>
        <begin position="32"/>
        <end position="205"/>
    </location>
</feature>
<accession>A0A7W5A7R0</accession>
<dbReference type="AlphaFoldDB" id="A0A7W5A7R0"/>
<gene>
    <name evidence="2" type="ORF">FHS12_003982</name>
</gene>
<keyword evidence="1" id="KW-0732">Signal</keyword>